<reference evidence="2" key="1">
    <citation type="submission" date="2023-06" db="EMBL/GenBank/DDBJ databases">
        <title>Genome-scale phylogeny and comparative genomics of the fungal order Sordariales.</title>
        <authorList>
            <consortium name="Lawrence Berkeley National Laboratory"/>
            <person name="Hensen N."/>
            <person name="Bonometti L."/>
            <person name="Westerberg I."/>
            <person name="Brannstrom I.O."/>
            <person name="Guillou S."/>
            <person name="Cros-Aarteil S."/>
            <person name="Calhoun S."/>
            <person name="Haridas S."/>
            <person name="Kuo A."/>
            <person name="Mondo S."/>
            <person name="Pangilinan J."/>
            <person name="Riley R."/>
            <person name="LaButti K."/>
            <person name="Andreopoulos B."/>
            <person name="Lipzen A."/>
            <person name="Chen C."/>
            <person name="Yanf M."/>
            <person name="Daum C."/>
            <person name="Ng V."/>
            <person name="Clum A."/>
            <person name="Steindorff A."/>
            <person name="Ohm R."/>
            <person name="Martin F."/>
            <person name="Silar P."/>
            <person name="Natvig D."/>
            <person name="Lalanne C."/>
            <person name="Gautier V."/>
            <person name="Ament-velasquez S.L."/>
            <person name="Kruys A."/>
            <person name="Hutchinson M.I."/>
            <person name="Powell A.J."/>
            <person name="Barry K."/>
            <person name="Miller A.N."/>
            <person name="Grigoriev I.V."/>
            <person name="Debuchy R."/>
            <person name="Gladieux P."/>
            <person name="Thoren M.H."/>
            <person name="Johannesson H."/>
        </authorList>
    </citation>
    <scope>NUCLEOTIDE SEQUENCE</scope>
    <source>
        <strain evidence="2">SMH3187-1</strain>
    </source>
</reference>
<accession>A0AA40F0F0</accession>
<gene>
    <name evidence="2" type="ORF">B0T18DRAFT_427171</name>
</gene>
<evidence type="ECO:0000313" key="3">
    <source>
        <dbReference type="Proteomes" id="UP001172155"/>
    </source>
</evidence>
<protein>
    <submittedName>
        <fullName evidence="2">Uncharacterized protein</fullName>
    </submittedName>
</protein>
<evidence type="ECO:0000313" key="2">
    <source>
        <dbReference type="EMBL" id="KAK0748960.1"/>
    </source>
</evidence>
<sequence>MCKGTIEEYCCLLGLTGEPLCPWRYPATGYVAPYLRLWRQNAWECCGDHTSDCGDCPHTPGNLTTVLISVLECDECKARMQPGEDAVRAHRLEYLAYLDGRRRIAMPPLQAEIDAGRTELTMEQLLWRDGSVDESEHVARVLWEAEVEEEIRKTLLVEQEEAQKAEEAGQEKETRAEKEEETGERSGTTAQEPGKTDDINWSDWLKDDEED</sequence>
<feature type="compositionally biased region" description="Basic and acidic residues" evidence="1">
    <location>
        <begin position="158"/>
        <end position="178"/>
    </location>
</feature>
<proteinExistence type="predicted"/>
<evidence type="ECO:0000256" key="1">
    <source>
        <dbReference type="SAM" id="MobiDB-lite"/>
    </source>
</evidence>
<keyword evidence="3" id="KW-1185">Reference proteome</keyword>
<organism evidence="2 3">
    <name type="scientific">Schizothecium vesticola</name>
    <dbReference type="NCBI Taxonomy" id="314040"/>
    <lineage>
        <taxon>Eukaryota</taxon>
        <taxon>Fungi</taxon>
        <taxon>Dikarya</taxon>
        <taxon>Ascomycota</taxon>
        <taxon>Pezizomycotina</taxon>
        <taxon>Sordariomycetes</taxon>
        <taxon>Sordariomycetidae</taxon>
        <taxon>Sordariales</taxon>
        <taxon>Schizotheciaceae</taxon>
        <taxon>Schizothecium</taxon>
    </lineage>
</organism>
<dbReference type="Proteomes" id="UP001172155">
    <property type="component" value="Unassembled WGS sequence"/>
</dbReference>
<dbReference type="EMBL" id="JAUKUD010000003">
    <property type="protein sequence ID" value="KAK0748960.1"/>
    <property type="molecule type" value="Genomic_DNA"/>
</dbReference>
<feature type="region of interest" description="Disordered" evidence="1">
    <location>
        <begin position="158"/>
        <end position="211"/>
    </location>
</feature>
<name>A0AA40F0F0_9PEZI</name>
<comment type="caution">
    <text evidence="2">The sequence shown here is derived from an EMBL/GenBank/DDBJ whole genome shotgun (WGS) entry which is preliminary data.</text>
</comment>
<dbReference type="AlphaFoldDB" id="A0AA40F0F0"/>